<feature type="transmembrane region" description="Helical" evidence="6">
    <location>
        <begin position="74"/>
        <end position="94"/>
    </location>
</feature>
<accession>A0ABQ2BZ38</accession>
<feature type="transmembrane region" description="Helical" evidence="6">
    <location>
        <begin position="266"/>
        <end position="287"/>
    </location>
</feature>
<feature type="transmembrane region" description="Helical" evidence="6">
    <location>
        <begin position="329"/>
        <end position="348"/>
    </location>
</feature>
<evidence type="ECO:0000259" key="7">
    <source>
        <dbReference type="PROSITE" id="PS50850"/>
    </source>
</evidence>
<keyword evidence="5 6" id="KW-0472">Membrane</keyword>
<dbReference type="InterPro" id="IPR024671">
    <property type="entry name" value="Atg22-like"/>
</dbReference>
<feature type="transmembrane region" description="Helical" evidence="6">
    <location>
        <begin position="403"/>
        <end position="420"/>
    </location>
</feature>
<dbReference type="SUPFAM" id="SSF103473">
    <property type="entry name" value="MFS general substrate transporter"/>
    <property type="match status" value="1"/>
</dbReference>
<organism evidence="8 9">
    <name type="scientific">Winogradskyella haliclonae</name>
    <dbReference type="NCBI Taxonomy" id="2048558"/>
    <lineage>
        <taxon>Bacteria</taxon>
        <taxon>Pseudomonadati</taxon>
        <taxon>Bacteroidota</taxon>
        <taxon>Flavobacteriia</taxon>
        <taxon>Flavobacteriales</taxon>
        <taxon>Flavobacteriaceae</taxon>
        <taxon>Winogradskyella</taxon>
    </lineage>
</organism>
<sequence length="450" mass="50178">MRAAFIFIYMKRTLEKGSKKLINAWAFYDWANSVYSLVISTAVFPIYYDGMTSAMANSQGEIEFLSTLWNSTTLLNYTIGFYMLVVAFISPILSGIADYTGNKLKFLKFFCLLGSLSVACLFFFKDESTLWVGILCTITAGIGFWGSIVFYNAYLPEVAHPEQQDNVSAKGFIYGYLGSVLLLILSLVLIETEVFGLYDKAFGSRITFLLVGIWWIGFAQITYKRLSKLPMGERQKASSQSIIWSGFKELKTVANEIVGYPQLRTFLISFFLFSVGAQTIIYMAGIFGSNELGLPTMNLILTILVVQLVAVVGAYLFSRLSNRIGNIKTLKITIAIWCLVCFIAFMIDKSQENVELYFYGLGGLLGLVLGAIQSISRSTYSKLLPETNDTATYFSFYDVTEKIAIVLGMIVFGLLISITGSMQWSVLSLGVFFLISFVVLSTIGKTKYVK</sequence>
<keyword evidence="4 6" id="KW-1133">Transmembrane helix</keyword>
<dbReference type="Proteomes" id="UP000624701">
    <property type="component" value="Unassembled WGS sequence"/>
</dbReference>
<feature type="transmembrane region" description="Helical" evidence="6">
    <location>
        <begin position="172"/>
        <end position="190"/>
    </location>
</feature>
<dbReference type="Gene3D" id="1.20.1250.20">
    <property type="entry name" value="MFS general substrate transporter like domains"/>
    <property type="match status" value="1"/>
</dbReference>
<evidence type="ECO:0000313" key="9">
    <source>
        <dbReference type="Proteomes" id="UP000624701"/>
    </source>
</evidence>
<feature type="transmembrane region" description="Helical" evidence="6">
    <location>
        <begin position="426"/>
        <end position="444"/>
    </location>
</feature>
<feature type="transmembrane region" description="Helical" evidence="6">
    <location>
        <begin position="299"/>
        <end position="317"/>
    </location>
</feature>
<keyword evidence="3 6" id="KW-0812">Transmembrane</keyword>
<reference evidence="9" key="1">
    <citation type="journal article" date="2019" name="Int. J. Syst. Evol. Microbiol.">
        <title>The Global Catalogue of Microorganisms (GCM) 10K type strain sequencing project: providing services to taxonomists for standard genome sequencing and annotation.</title>
        <authorList>
            <consortium name="The Broad Institute Genomics Platform"/>
            <consortium name="The Broad Institute Genome Sequencing Center for Infectious Disease"/>
            <person name="Wu L."/>
            <person name="Ma J."/>
        </authorList>
    </citation>
    <scope>NUCLEOTIDE SEQUENCE [LARGE SCALE GENOMIC DNA]</scope>
    <source>
        <strain evidence="9">CCM 8681</strain>
    </source>
</reference>
<evidence type="ECO:0000256" key="3">
    <source>
        <dbReference type="ARBA" id="ARBA00022692"/>
    </source>
</evidence>
<dbReference type="InterPro" id="IPR050495">
    <property type="entry name" value="ATG22/LtaA_families"/>
</dbReference>
<feature type="transmembrane region" description="Helical" evidence="6">
    <location>
        <begin position="354"/>
        <end position="372"/>
    </location>
</feature>
<dbReference type="InterPro" id="IPR020846">
    <property type="entry name" value="MFS_dom"/>
</dbReference>
<dbReference type="PROSITE" id="PS50850">
    <property type="entry name" value="MFS"/>
    <property type="match status" value="1"/>
</dbReference>
<feature type="transmembrane region" description="Helical" evidence="6">
    <location>
        <begin position="130"/>
        <end position="151"/>
    </location>
</feature>
<name>A0ABQ2BZ38_9FLAO</name>
<protein>
    <submittedName>
        <fullName evidence="8">MFS transporter</fullName>
    </submittedName>
</protein>
<evidence type="ECO:0000313" key="8">
    <source>
        <dbReference type="EMBL" id="GGI57765.1"/>
    </source>
</evidence>
<evidence type="ECO:0000256" key="5">
    <source>
        <dbReference type="ARBA" id="ARBA00023136"/>
    </source>
</evidence>
<proteinExistence type="predicted"/>
<feature type="transmembrane region" description="Helical" evidence="6">
    <location>
        <begin position="106"/>
        <end position="124"/>
    </location>
</feature>
<dbReference type="PANTHER" id="PTHR23519">
    <property type="entry name" value="AUTOPHAGY-RELATED PROTEIN 22"/>
    <property type="match status" value="1"/>
</dbReference>
<dbReference type="InterPro" id="IPR036259">
    <property type="entry name" value="MFS_trans_sf"/>
</dbReference>
<evidence type="ECO:0000256" key="6">
    <source>
        <dbReference type="SAM" id="Phobius"/>
    </source>
</evidence>
<keyword evidence="2" id="KW-0813">Transport</keyword>
<feature type="domain" description="Major facilitator superfamily (MFS) profile" evidence="7">
    <location>
        <begin position="262"/>
        <end position="450"/>
    </location>
</feature>
<gene>
    <name evidence="8" type="ORF">GCM10011444_20740</name>
</gene>
<dbReference type="PANTHER" id="PTHR23519:SF1">
    <property type="entry name" value="AUTOPHAGY-RELATED PROTEIN 22"/>
    <property type="match status" value="1"/>
</dbReference>
<comment type="subcellular location">
    <subcellularLocation>
        <location evidence="1">Endomembrane system</location>
        <topology evidence="1">Multi-pass membrane protein</topology>
    </subcellularLocation>
</comment>
<evidence type="ECO:0000256" key="1">
    <source>
        <dbReference type="ARBA" id="ARBA00004127"/>
    </source>
</evidence>
<evidence type="ECO:0000256" key="4">
    <source>
        <dbReference type="ARBA" id="ARBA00022989"/>
    </source>
</evidence>
<dbReference type="EMBL" id="BMDQ01000003">
    <property type="protein sequence ID" value="GGI57765.1"/>
    <property type="molecule type" value="Genomic_DNA"/>
</dbReference>
<dbReference type="Pfam" id="PF11700">
    <property type="entry name" value="ATG22"/>
    <property type="match status" value="1"/>
</dbReference>
<keyword evidence="9" id="KW-1185">Reference proteome</keyword>
<evidence type="ECO:0000256" key="2">
    <source>
        <dbReference type="ARBA" id="ARBA00022448"/>
    </source>
</evidence>
<comment type="caution">
    <text evidence="8">The sequence shown here is derived from an EMBL/GenBank/DDBJ whole genome shotgun (WGS) entry which is preliminary data.</text>
</comment>
<feature type="transmembrane region" description="Helical" evidence="6">
    <location>
        <begin position="21"/>
        <end position="48"/>
    </location>
</feature>
<feature type="transmembrane region" description="Helical" evidence="6">
    <location>
        <begin position="202"/>
        <end position="223"/>
    </location>
</feature>